<dbReference type="SUPFAM" id="SSF55469">
    <property type="entry name" value="FMN-dependent nitroreductase-like"/>
    <property type="match status" value="1"/>
</dbReference>
<evidence type="ECO:0000256" key="2">
    <source>
        <dbReference type="ARBA" id="ARBA00023002"/>
    </source>
</evidence>
<dbReference type="InterPro" id="IPR023312">
    <property type="entry name" value="Put_nitroreductase_C_bac"/>
</dbReference>
<sequence length="193" mass="22629">MSDEVYQIIMKRRTIRKFKQEKIPYHLLEKFVNAGRVAPSAANLQPLRYIIINKEELLPKLFSLIKFAGYIDWNPSREEMPRAYIVIISEDEDENTRYDVGLAAENIILTALEEGVGSCCIRAFEEDKVRKLLNIPHNYTVQMIIAMGYPAEDPVYEELKDKNDSIKYWKDSNGVLHVPKRRLEDIIYKDKYK</sequence>
<dbReference type="PANTHER" id="PTHR43673">
    <property type="entry name" value="NAD(P)H NITROREDUCTASE YDGI-RELATED"/>
    <property type="match status" value="1"/>
</dbReference>
<dbReference type="InterPro" id="IPR029479">
    <property type="entry name" value="Nitroreductase"/>
</dbReference>
<dbReference type="Proteomes" id="UP000885660">
    <property type="component" value="Unassembled WGS sequence"/>
</dbReference>
<protein>
    <submittedName>
        <fullName evidence="4">Nitroreductase</fullName>
    </submittedName>
</protein>
<dbReference type="Pfam" id="PF00881">
    <property type="entry name" value="Nitroreductase"/>
    <property type="match status" value="1"/>
</dbReference>
<organism evidence="4">
    <name type="scientific">Aerophobetes bacterium</name>
    <dbReference type="NCBI Taxonomy" id="2030807"/>
    <lineage>
        <taxon>Bacteria</taxon>
        <taxon>Candidatus Aerophobota</taxon>
    </lineage>
</organism>
<evidence type="ECO:0000259" key="3">
    <source>
        <dbReference type="Pfam" id="PF00881"/>
    </source>
</evidence>
<dbReference type="AlphaFoldDB" id="A0A7V0QQX5"/>
<accession>A0A7V0QQX5</accession>
<evidence type="ECO:0000256" key="1">
    <source>
        <dbReference type="ARBA" id="ARBA00007118"/>
    </source>
</evidence>
<reference evidence="4" key="1">
    <citation type="journal article" date="2020" name="mSystems">
        <title>Genome- and Community-Level Interaction Insights into Carbon Utilization and Element Cycling Functions of Hydrothermarchaeota in Hydrothermal Sediment.</title>
        <authorList>
            <person name="Zhou Z."/>
            <person name="Liu Y."/>
            <person name="Xu W."/>
            <person name="Pan J."/>
            <person name="Luo Z.H."/>
            <person name="Li M."/>
        </authorList>
    </citation>
    <scope>NUCLEOTIDE SEQUENCE [LARGE SCALE GENOMIC DNA]</scope>
    <source>
        <strain evidence="4">HyVt-219</strain>
    </source>
</reference>
<dbReference type="Gene3D" id="3.40.109.10">
    <property type="entry name" value="NADH Oxidase"/>
    <property type="match status" value="1"/>
</dbReference>
<keyword evidence="2" id="KW-0560">Oxidoreductase</keyword>
<dbReference type="PANTHER" id="PTHR43673:SF10">
    <property type="entry name" value="NADH DEHYDROGENASE_NAD(P)H NITROREDUCTASE XCC3605-RELATED"/>
    <property type="match status" value="1"/>
</dbReference>
<dbReference type="Gene3D" id="2.20.180.10">
    <property type="entry name" value="putative fmn-dependent nitroreductase like domains"/>
    <property type="match status" value="1"/>
</dbReference>
<dbReference type="GO" id="GO:0016491">
    <property type="term" value="F:oxidoreductase activity"/>
    <property type="evidence" value="ECO:0007669"/>
    <property type="project" value="UniProtKB-KW"/>
</dbReference>
<feature type="domain" description="Nitroreductase" evidence="3">
    <location>
        <begin position="9"/>
        <end position="149"/>
    </location>
</feature>
<evidence type="ECO:0000313" key="4">
    <source>
        <dbReference type="EMBL" id="HDN84645.1"/>
    </source>
</evidence>
<comment type="similarity">
    <text evidence="1">Belongs to the nitroreductase family.</text>
</comment>
<proteinExistence type="inferred from homology"/>
<dbReference type="InterPro" id="IPR000415">
    <property type="entry name" value="Nitroreductase-like"/>
</dbReference>
<gene>
    <name evidence="4" type="ORF">ENG47_02650</name>
</gene>
<comment type="caution">
    <text evidence="4">The sequence shown here is derived from an EMBL/GenBank/DDBJ whole genome shotgun (WGS) entry which is preliminary data.</text>
</comment>
<dbReference type="EMBL" id="DRBC01000157">
    <property type="protein sequence ID" value="HDN84645.1"/>
    <property type="molecule type" value="Genomic_DNA"/>
</dbReference>
<name>A0A7V0QQX5_UNCAE</name>